<dbReference type="PANTHER" id="PTHR39192:SF1">
    <property type="entry name" value="IRON UPTAKE SYSTEM COMPONENT EFEO"/>
    <property type="match status" value="1"/>
</dbReference>
<evidence type="ECO:0000256" key="1">
    <source>
        <dbReference type="ARBA" id="ARBA00004196"/>
    </source>
</evidence>
<gene>
    <name evidence="4" type="ORF">CHLNCDRAFT_14379</name>
</gene>
<dbReference type="InterPro" id="IPR018976">
    <property type="entry name" value="Imelysin-like"/>
</dbReference>
<name>E1ZPL4_CHLVA</name>
<feature type="non-terminal residue" evidence="4">
    <location>
        <position position="1"/>
    </location>
</feature>
<dbReference type="Proteomes" id="UP000008141">
    <property type="component" value="Unassembled WGS sequence"/>
</dbReference>
<dbReference type="Pfam" id="PF09375">
    <property type="entry name" value="Peptidase_M75"/>
    <property type="match status" value="1"/>
</dbReference>
<feature type="non-terminal residue" evidence="4">
    <location>
        <position position="126"/>
    </location>
</feature>
<dbReference type="AlphaFoldDB" id="E1ZPL4"/>
<organism evidence="5">
    <name type="scientific">Chlorella variabilis</name>
    <name type="common">Green alga</name>
    <dbReference type="NCBI Taxonomy" id="554065"/>
    <lineage>
        <taxon>Eukaryota</taxon>
        <taxon>Viridiplantae</taxon>
        <taxon>Chlorophyta</taxon>
        <taxon>core chlorophytes</taxon>
        <taxon>Trebouxiophyceae</taxon>
        <taxon>Chlorellales</taxon>
        <taxon>Chlorellaceae</taxon>
        <taxon>Chlorella clade</taxon>
        <taxon>Chlorella</taxon>
    </lineage>
</organism>
<feature type="domain" description="Imelysin-like" evidence="3">
    <location>
        <begin position="11"/>
        <end position="120"/>
    </location>
</feature>
<dbReference type="GeneID" id="17351758"/>
<evidence type="ECO:0000256" key="2">
    <source>
        <dbReference type="ARBA" id="ARBA00022729"/>
    </source>
</evidence>
<keyword evidence="2" id="KW-0732">Signal</keyword>
<dbReference type="PANTHER" id="PTHR39192">
    <property type="entry name" value="IRON UPTAKE SYSTEM COMPONENT EFEO"/>
    <property type="match status" value="1"/>
</dbReference>
<dbReference type="EMBL" id="GL433857">
    <property type="protein sequence ID" value="EFN52260.1"/>
    <property type="molecule type" value="Genomic_DNA"/>
</dbReference>
<accession>E1ZPL4</accession>
<dbReference type="RefSeq" id="XP_005844362.1">
    <property type="nucleotide sequence ID" value="XM_005844300.1"/>
</dbReference>
<dbReference type="InterPro" id="IPR038352">
    <property type="entry name" value="Imelysin_sf"/>
</dbReference>
<dbReference type="Gene3D" id="1.20.1420.20">
    <property type="entry name" value="M75 peptidase, HXXE motif"/>
    <property type="match status" value="1"/>
</dbReference>
<dbReference type="InParanoid" id="E1ZPL4"/>
<reference evidence="4 5" key="1">
    <citation type="journal article" date="2010" name="Plant Cell">
        <title>The Chlorella variabilis NC64A genome reveals adaptation to photosymbiosis, coevolution with viruses, and cryptic sex.</title>
        <authorList>
            <person name="Blanc G."/>
            <person name="Duncan G."/>
            <person name="Agarkova I."/>
            <person name="Borodovsky M."/>
            <person name="Gurnon J."/>
            <person name="Kuo A."/>
            <person name="Lindquist E."/>
            <person name="Lucas S."/>
            <person name="Pangilinan J."/>
            <person name="Polle J."/>
            <person name="Salamov A."/>
            <person name="Terry A."/>
            <person name="Yamada T."/>
            <person name="Dunigan D.D."/>
            <person name="Grigoriev I.V."/>
            <person name="Claverie J.M."/>
            <person name="Van Etten J.L."/>
        </authorList>
    </citation>
    <scope>NUCLEOTIDE SEQUENCE [LARGE SCALE GENOMIC DNA]</scope>
    <source>
        <strain evidence="4 5">NC64A</strain>
    </source>
</reference>
<evidence type="ECO:0000313" key="5">
    <source>
        <dbReference type="Proteomes" id="UP000008141"/>
    </source>
</evidence>
<sequence>LQVLATSFPGLDANLDAREYSFPEGELSDLFKGFHRLERLVYRDGDLGPETLAYAEGVETTLQQLQTTLNSTNPQLFTSASSLEGMLNLASEVVAKKVSSEEETSSDLSQLIFYNNWKGILSQVGP</sequence>
<evidence type="ECO:0000259" key="3">
    <source>
        <dbReference type="Pfam" id="PF09375"/>
    </source>
</evidence>
<dbReference type="KEGG" id="cvr:CHLNCDRAFT_14379"/>
<proteinExistence type="predicted"/>
<evidence type="ECO:0000313" key="4">
    <source>
        <dbReference type="EMBL" id="EFN52260.1"/>
    </source>
</evidence>
<keyword evidence="5" id="KW-1185">Reference proteome</keyword>
<comment type="subcellular location">
    <subcellularLocation>
        <location evidence="1">Cell envelope</location>
    </subcellularLocation>
</comment>
<dbReference type="OrthoDB" id="3730at2759"/>
<dbReference type="InterPro" id="IPR050894">
    <property type="entry name" value="EfeM/EfeO_iron_uptake"/>
</dbReference>
<protein>
    <recommendedName>
        <fullName evidence="3">Imelysin-like domain-containing protein</fullName>
    </recommendedName>
</protein>